<evidence type="ECO:0000313" key="2">
    <source>
        <dbReference type="Proteomes" id="UP000001312"/>
    </source>
</evidence>
<dbReference type="EMBL" id="CH476633">
    <property type="protein sequence ID" value="EDN93448.1"/>
    <property type="molecule type" value="Genomic_DNA"/>
</dbReference>
<proteinExistence type="predicted"/>
<sequence length="34" mass="3851">MALMALSDSFQRLQQLYACMYVDKVPNMVGTLLV</sequence>
<evidence type="ECO:0000313" key="1">
    <source>
        <dbReference type="EMBL" id="EDN93448.1"/>
    </source>
</evidence>
<dbReference type="Proteomes" id="UP000001312">
    <property type="component" value="Unassembled WGS sequence"/>
</dbReference>
<organism evidence="1 2">
    <name type="scientific">Sclerotinia sclerotiorum (strain ATCC 18683 / 1980 / Ss-1)</name>
    <name type="common">White mold</name>
    <name type="synonym">Whetzelinia sclerotiorum</name>
    <dbReference type="NCBI Taxonomy" id="665079"/>
    <lineage>
        <taxon>Eukaryota</taxon>
        <taxon>Fungi</taxon>
        <taxon>Dikarya</taxon>
        <taxon>Ascomycota</taxon>
        <taxon>Pezizomycotina</taxon>
        <taxon>Leotiomycetes</taxon>
        <taxon>Helotiales</taxon>
        <taxon>Sclerotiniaceae</taxon>
        <taxon>Sclerotinia</taxon>
    </lineage>
</organism>
<dbReference type="InParanoid" id="A7EVF6"/>
<gene>
    <name evidence="1" type="ORF">SS1G_09314</name>
</gene>
<keyword evidence="2" id="KW-1185">Reference proteome</keyword>
<accession>A7EVF6</accession>
<dbReference type="KEGG" id="ssl:SS1G_09314"/>
<reference evidence="2" key="1">
    <citation type="journal article" date="2011" name="PLoS Genet.">
        <title>Genomic analysis of the necrotrophic fungal pathogens Sclerotinia sclerotiorum and Botrytis cinerea.</title>
        <authorList>
            <person name="Amselem J."/>
            <person name="Cuomo C.A."/>
            <person name="van Kan J.A."/>
            <person name="Viaud M."/>
            <person name="Benito E.P."/>
            <person name="Couloux A."/>
            <person name="Coutinho P.M."/>
            <person name="de Vries R.P."/>
            <person name="Dyer P.S."/>
            <person name="Fillinger S."/>
            <person name="Fournier E."/>
            <person name="Gout L."/>
            <person name="Hahn M."/>
            <person name="Kohn L."/>
            <person name="Lapalu N."/>
            <person name="Plummer K.M."/>
            <person name="Pradier J.M."/>
            <person name="Quevillon E."/>
            <person name="Sharon A."/>
            <person name="Simon A."/>
            <person name="ten Have A."/>
            <person name="Tudzynski B."/>
            <person name="Tudzynski P."/>
            <person name="Wincker P."/>
            <person name="Andrew M."/>
            <person name="Anthouard V."/>
            <person name="Beever R.E."/>
            <person name="Beffa R."/>
            <person name="Benoit I."/>
            <person name="Bouzid O."/>
            <person name="Brault B."/>
            <person name="Chen Z."/>
            <person name="Choquer M."/>
            <person name="Collemare J."/>
            <person name="Cotton P."/>
            <person name="Danchin E.G."/>
            <person name="Da Silva C."/>
            <person name="Gautier A."/>
            <person name="Giraud C."/>
            <person name="Giraud T."/>
            <person name="Gonzalez C."/>
            <person name="Grossetete S."/>
            <person name="Guldener U."/>
            <person name="Henrissat B."/>
            <person name="Howlett B.J."/>
            <person name="Kodira C."/>
            <person name="Kretschmer M."/>
            <person name="Lappartient A."/>
            <person name="Leroch M."/>
            <person name="Levis C."/>
            <person name="Mauceli E."/>
            <person name="Neuveglise C."/>
            <person name="Oeser B."/>
            <person name="Pearson M."/>
            <person name="Poulain J."/>
            <person name="Poussereau N."/>
            <person name="Quesneville H."/>
            <person name="Rascle C."/>
            <person name="Schumacher J."/>
            <person name="Segurens B."/>
            <person name="Sexton A."/>
            <person name="Silva E."/>
            <person name="Sirven C."/>
            <person name="Soanes D.M."/>
            <person name="Talbot N.J."/>
            <person name="Templeton M."/>
            <person name="Yandava C."/>
            <person name="Yarden O."/>
            <person name="Zeng Q."/>
            <person name="Rollins J.A."/>
            <person name="Lebrun M.H."/>
            <person name="Dickman M."/>
        </authorList>
    </citation>
    <scope>NUCLEOTIDE SEQUENCE [LARGE SCALE GENOMIC DNA]</scope>
    <source>
        <strain evidence="2">ATCC 18683 / 1980 / Ss-1</strain>
    </source>
</reference>
<protein>
    <submittedName>
        <fullName evidence="1">Uncharacterized protein</fullName>
    </submittedName>
</protein>
<dbReference type="HOGENOM" id="CLU_3377372_0_0_1"/>
<dbReference type="GeneID" id="5485915"/>
<dbReference type="AlphaFoldDB" id="A7EVF6"/>
<dbReference type="RefSeq" id="XP_001589593.1">
    <property type="nucleotide sequence ID" value="XM_001589543.1"/>
</dbReference>
<name>A7EVF6_SCLS1</name>